<evidence type="ECO:0000313" key="2">
    <source>
        <dbReference type="Proteomes" id="UP001580391"/>
    </source>
</evidence>
<organism evidence="1 2">
    <name type="scientific">Leptospira wolffii</name>
    <dbReference type="NCBI Taxonomy" id="409998"/>
    <lineage>
        <taxon>Bacteria</taxon>
        <taxon>Pseudomonadati</taxon>
        <taxon>Spirochaetota</taxon>
        <taxon>Spirochaetia</taxon>
        <taxon>Leptospirales</taxon>
        <taxon>Leptospiraceae</taxon>
        <taxon>Leptospira</taxon>
    </lineage>
</organism>
<reference evidence="1 2" key="1">
    <citation type="submission" date="2024-09" db="EMBL/GenBank/DDBJ databases">
        <title>Taxonomic and Genotyping Characterization of Leptospira Strains isolated from Multiple Sources in Colombia highlights the importance of intermediate species.</title>
        <authorList>
            <person name="Torres Higuera L."/>
            <person name="Rojas Tapias D."/>
            <person name="Jimenez Velasquez S."/>
            <person name="Renjifo Ibanez C."/>
        </authorList>
    </citation>
    <scope>NUCLEOTIDE SEQUENCE [LARGE SCALE GENOMIC DNA]</scope>
    <source>
        <strain evidence="1 2">Lep080</strain>
    </source>
</reference>
<sequence length="347" mass="39984">MWSWNTRTKPPKSGLLSFLFFLSLILFNLSVFGEDAETKPPSSGYFGPDRYEEQISCRPEDCVRYTLTELESKGGRSELKRLLGENAGKVLIDVSEKPLKLGDDELEDLRDFLLEISKRDGRVAVEKLHIAVRSLDLPEPPVLKDVGFVGWNVVRRIYRGIYFKPTGEYNAKVLYHPGNGNIHLIFLVHKRYGDICETVFSRCNEVEYLDEDTFDLQLSTAIKESREKSVPVRVNFRQVEASLPETKLEWENVKNIGRSARMYKWLAIPKETELKPLNKSRFLPFQVAVTVIDYSLSVYDWVNQILIYKPAKDTKAEVLYTEKISKDGKSSYRSLHSVVFTPIKEED</sequence>
<protein>
    <submittedName>
        <fullName evidence="1">Uncharacterized protein</fullName>
    </submittedName>
</protein>
<name>A0ABV5BMT2_9LEPT</name>
<keyword evidence="2" id="KW-1185">Reference proteome</keyword>
<dbReference type="EMBL" id="JBHILJ010000003">
    <property type="protein sequence ID" value="MFB5736515.1"/>
    <property type="molecule type" value="Genomic_DNA"/>
</dbReference>
<dbReference type="Proteomes" id="UP001580391">
    <property type="component" value="Unassembled WGS sequence"/>
</dbReference>
<comment type="caution">
    <text evidence="1">The sequence shown here is derived from an EMBL/GenBank/DDBJ whole genome shotgun (WGS) entry which is preliminary data.</text>
</comment>
<accession>A0ABV5BMT2</accession>
<dbReference type="RefSeq" id="WP_167883984.1">
    <property type="nucleotide sequence ID" value="NZ_JBHILI010000004.1"/>
</dbReference>
<gene>
    <name evidence="1" type="ORF">ACE5IX_08355</name>
</gene>
<proteinExistence type="predicted"/>
<evidence type="ECO:0000313" key="1">
    <source>
        <dbReference type="EMBL" id="MFB5736515.1"/>
    </source>
</evidence>